<organism evidence="1 2">
    <name type="scientific">Halobacillus salinarum</name>
    <dbReference type="NCBI Taxonomy" id="2932257"/>
    <lineage>
        <taxon>Bacteria</taxon>
        <taxon>Bacillati</taxon>
        <taxon>Bacillota</taxon>
        <taxon>Bacilli</taxon>
        <taxon>Bacillales</taxon>
        <taxon>Bacillaceae</taxon>
        <taxon>Halobacillus</taxon>
    </lineage>
</organism>
<dbReference type="Gene3D" id="3.10.129.10">
    <property type="entry name" value="Hotdog Thioesterase"/>
    <property type="match status" value="1"/>
</dbReference>
<evidence type="ECO:0000313" key="2">
    <source>
        <dbReference type="Proteomes" id="UP000831787"/>
    </source>
</evidence>
<dbReference type="Pfam" id="PF13279">
    <property type="entry name" value="4HBT_2"/>
    <property type="match status" value="1"/>
</dbReference>
<keyword evidence="2" id="KW-1185">Reference proteome</keyword>
<sequence>MFETSTLFTTQVREDWVDYNGHMNDAAYAVVFSQAVDRFMEEIGLDAGSREHHQYTVFTLENHLLYLKEAHKNEELHVSMQLIDEDAKRLHVFFEMKNTQGDILATSEQMLMGMSTSSGSPAPFPSSISEFILKLRRKHEHLDVPKQIGRQIGIRRKP</sequence>
<name>A0ABY4EFG7_9BACI</name>
<gene>
    <name evidence="1" type="ORF">MUN89_13120</name>
</gene>
<dbReference type="EMBL" id="CP095073">
    <property type="protein sequence ID" value="UOQ42901.1"/>
    <property type="molecule type" value="Genomic_DNA"/>
</dbReference>
<accession>A0ABY4EFG7</accession>
<dbReference type="InterPro" id="IPR050563">
    <property type="entry name" value="4-hydroxybenzoyl-CoA_TE"/>
</dbReference>
<proteinExistence type="predicted"/>
<dbReference type="Proteomes" id="UP000831787">
    <property type="component" value="Chromosome"/>
</dbReference>
<evidence type="ECO:0000313" key="1">
    <source>
        <dbReference type="EMBL" id="UOQ42901.1"/>
    </source>
</evidence>
<dbReference type="CDD" id="cd00586">
    <property type="entry name" value="4HBT"/>
    <property type="match status" value="1"/>
</dbReference>
<reference evidence="1 2" key="1">
    <citation type="submission" date="2022-04" db="EMBL/GenBank/DDBJ databases">
        <title>Halobacillus sp. isolated from saltern.</title>
        <authorList>
            <person name="Won M."/>
            <person name="Lee C.-M."/>
            <person name="Woen H.-Y."/>
            <person name="Kwon S.-W."/>
        </authorList>
    </citation>
    <scope>NUCLEOTIDE SEQUENCE [LARGE SCALE GENOMIC DNA]</scope>
    <source>
        <strain evidence="1 2">SSBR10-3</strain>
    </source>
</reference>
<dbReference type="PANTHER" id="PTHR31793">
    <property type="entry name" value="4-HYDROXYBENZOYL-COA THIOESTERASE FAMILY MEMBER"/>
    <property type="match status" value="1"/>
</dbReference>
<dbReference type="InterPro" id="IPR029069">
    <property type="entry name" value="HotDog_dom_sf"/>
</dbReference>
<dbReference type="PANTHER" id="PTHR31793:SF2">
    <property type="entry name" value="BLR1345 PROTEIN"/>
    <property type="match status" value="1"/>
</dbReference>
<dbReference type="SUPFAM" id="SSF54637">
    <property type="entry name" value="Thioesterase/thiol ester dehydrase-isomerase"/>
    <property type="match status" value="1"/>
</dbReference>
<dbReference type="RefSeq" id="WP_244708261.1">
    <property type="nucleotide sequence ID" value="NZ_CP095073.1"/>
</dbReference>
<protein>
    <submittedName>
        <fullName evidence="1">Thioesterase family protein</fullName>
    </submittedName>
</protein>